<dbReference type="Proteomes" id="UP001497457">
    <property type="component" value="Chromosome 3rd"/>
</dbReference>
<dbReference type="AlphaFoldDB" id="A0ABC9CPI7"/>
<feature type="region of interest" description="Disordered" evidence="2">
    <location>
        <begin position="1"/>
        <end position="26"/>
    </location>
</feature>
<keyword evidence="1" id="KW-0479">Metal-binding</keyword>
<feature type="compositionally biased region" description="Low complexity" evidence="2">
    <location>
        <begin position="12"/>
        <end position="26"/>
    </location>
</feature>
<evidence type="ECO:0000256" key="2">
    <source>
        <dbReference type="SAM" id="MobiDB-lite"/>
    </source>
</evidence>
<dbReference type="EMBL" id="OZ075113">
    <property type="protein sequence ID" value="CAL5023821.1"/>
    <property type="molecule type" value="Genomic_DNA"/>
</dbReference>
<dbReference type="Gene3D" id="4.10.60.10">
    <property type="entry name" value="Zinc finger, CCHC-type"/>
    <property type="match status" value="1"/>
</dbReference>
<reference evidence="5" key="1">
    <citation type="submission" date="2024-06" db="EMBL/GenBank/DDBJ databases">
        <authorList>
            <person name="Ryan C."/>
        </authorList>
    </citation>
    <scope>NUCLEOTIDE SEQUENCE [LARGE SCALE GENOMIC DNA]</scope>
</reference>
<protein>
    <recommendedName>
        <fullName evidence="3">CCHC-type domain-containing protein</fullName>
    </recommendedName>
</protein>
<dbReference type="InterPro" id="IPR001878">
    <property type="entry name" value="Znf_CCHC"/>
</dbReference>
<dbReference type="SMART" id="SM00343">
    <property type="entry name" value="ZnF_C2HC"/>
    <property type="match status" value="2"/>
</dbReference>
<gene>
    <name evidence="4" type="ORF">URODEC1_LOCUS77178</name>
</gene>
<sequence>MGVRAEGRPFYSSSSRRAVPSSSSLSKAQMEQRNAFKKWAQGRCYRCLARDHQVRSCRDFFRCIRCRQAGHGERQCPFRPPPATPCFHSTAANPHHPQHAQRWADAAAMSPSRGPHVSFPASTNLDPMGAMDIMPCAACGCCCRATHDSPMQDLQSMLRPLLESLRSELHDFFISRLEEVVCPLKSEASIIRLWLARMTNHLEHVESCKDPSASDLVDLFGPCSPVQRSSTPPSFTSLADDCTPRDSMPHDEQCVDTTAADVGQQTTNVCELQTIKKTVQEPSAHCSLNDQSATVPPATIEAATVPAGCEEPDKACDCVKQSPLDLPIEQRMLQVATSIEDVVIVEDASDDEEASLAMDPTVGDVVELFIGSDGSAQCEVEAERPDDPPMEAPFLTYVAATKIEEPRVVTPVEDIVLVEDASDVDEDAAASNVVDCPTLSLVDATIEEPLSPRPQLMTTTTRHKRKSFDRTSLRRSACLAQRNTLRNLGIIGHDGKFDEDVIQGYANYLKEVLPPDLLSSLMLMKGHVFWDLVARISSSLG</sequence>
<feature type="domain" description="CCHC-type" evidence="3">
    <location>
        <begin position="62"/>
        <end position="77"/>
    </location>
</feature>
<dbReference type="InterPro" id="IPR036875">
    <property type="entry name" value="Znf_CCHC_sf"/>
</dbReference>
<accession>A0ABC9CPI7</accession>
<proteinExistence type="predicted"/>
<evidence type="ECO:0000313" key="5">
    <source>
        <dbReference type="Proteomes" id="UP001497457"/>
    </source>
</evidence>
<reference evidence="4 5" key="2">
    <citation type="submission" date="2024-10" db="EMBL/GenBank/DDBJ databases">
        <authorList>
            <person name="Ryan C."/>
        </authorList>
    </citation>
    <scope>NUCLEOTIDE SEQUENCE [LARGE SCALE GENOMIC DNA]</scope>
</reference>
<evidence type="ECO:0000259" key="3">
    <source>
        <dbReference type="PROSITE" id="PS50158"/>
    </source>
</evidence>
<name>A0ABC9CPI7_9POAL</name>
<evidence type="ECO:0000313" key="4">
    <source>
        <dbReference type="EMBL" id="CAL5023821.1"/>
    </source>
</evidence>
<keyword evidence="1" id="KW-0863">Zinc-finger</keyword>
<dbReference type="PROSITE" id="PS50158">
    <property type="entry name" value="ZF_CCHC"/>
    <property type="match status" value="1"/>
</dbReference>
<keyword evidence="1" id="KW-0862">Zinc</keyword>
<organism evidence="4 5">
    <name type="scientific">Urochloa decumbens</name>
    <dbReference type="NCBI Taxonomy" id="240449"/>
    <lineage>
        <taxon>Eukaryota</taxon>
        <taxon>Viridiplantae</taxon>
        <taxon>Streptophyta</taxon>
        <taxon>Embryophyta</taxon>
        <taxon>Tracheophyta</taxon>
        <taxon>Spermatophyta</taxon>
        <taxon>Magnoliopsida</taxon>
        <taxon>Liliopsida</taxon>
        <taxon>Poales</taxon>
        <taxon>Poaceae</taxon>
        <taxon>PACMAD clade</taxon>
        <taxon>Panicoideae</taxon>
        <taxon>Panicodae</taxon>
        <taxon>Paniceae</taxon>
        <taxon>Melinidinae</taxon>
        <taxon>Urochloa</taxon>
    </lineage>
</organism>
<dbReference type="SUPFAM" id="SSF57756">
    <property type="entry name" value="Retrovirus zinc finger-like domains"/>
    <property type="match status" value="1"/>
</dbReference>
<dbReference type="GO" id="GO:0008270">
    <property type="term" value="F:zinc ion binding"/>
    <property type="evidence" value="ECO:0007669"/>
    <property type="project" value="UniProtKB-KW"/>
</dbReference>
<keyword evidence="5" id="KW-1185">Reference proteome</keyword>
<evidence type="ECO:0000256" key="1">
    <source>
        <dbReference type="PROSITE-ProRule" id="PRU00047"/>
    </source>
</evidence>